<reference evidence="2 3" key="2">
    <citation type="submission" date="2024-07" db="EMBL/GenBank/DDBJ databases">
        <authorList>
            <person name="Akdeniz Z."/>
        </authorList>
    </citation>
    <scope>NUCLEOTIDE SEQUENCE [LARGE SCALE GENOMIC DNA]</scope>
</reference>
<keyword evidence="3" id="KW-1185">Reference proteome</keyword>
<accession>A0AA86TBV8</accession>
<sequence length="100" mass="11735">MQTMKIAKRMEMRAKNLTLIDSLKLNQEEVQLLNDIVILGVDKDPSFDIKECFKNKKQAQKFHSDIMQVIFKHRSSQNTETHIGQQGQLYTEQELDIEIQ</sequence>
<dbReference type="AlphaFoldDB" id="A0AA86TBV8"/>
<evidence type="ECO:0000313" key="2">
    <source>
        <dbReference type="EMBL" id="CAL6071219.1"/>
    </source>
</evidence>
<gene>
    <name evidence="1" type="ORF">HINF_LOCUS1201</name>
    <name evidence="2" type="ORF">HINF_LOCUS55041</name>
</gene>
<organism evidence="1">
    <name type="scientific">Hexamita inflata</name>
    <dbReference type="NCBI Taxonomy" id="28002"/>
    <lineage>
        <taxon>Eukaryota</taxon>
        <taxon>Metamonada</taxon>
        <taxon>Diplomonadida</taxon>
        <taxon>Hexamitidae</taxon>
        <taxon>Hexamitinae</taxon>
        <taxon>Hexamita</taxon>
    </lineage>
</organism>
<dbReference type="EMBL" id="CATOUU010000026">
    <property type="protein sequence ID" value="CAI9913556.1"/>
    <property type="molecule type" value="Genomic_DNA"/>
</dbReference>
<evidence type="ECO:0000313" key="1">
    <source>
        <dbReference type="EMBL" id="CAI9913556.1"/>
    </source>
</evidence>
<dbReference type="Proteomes" id="UP001642409">
    <property type="component" value="Unassembled WGS sequence"/>
</dbReference>
<comment type="caution">
    <text evidence="1">The sequence shown here is derived from an EMBL/GenBank/DDBJ whole genome shotgun (WGS) entry which is preliminary data.</text>
</comment>
<dbReference type="EMBL" id="CAXDID020000289">
    <property type="protein sequence ID" value="CAL6071219.1"/>
    <property type="molecule type" value="Genomic_DNA"/>
</dbReference>
<evidence type="ECO:0000313" key="3">
    <source>
        <dbReference type="Proteomes" id="UP001642409"/>
    </source>
</evidence>
<protein>
    <submittedName>
        <fullName evidence="2">Hypothetical_protein</fullName>
    </submittedName>
</protein>
<proteinExistence type="predicted"/>
<reference evidence="1" key="1">
    <citation type="submission" date="2023-06" db="EMBL/GenBank/DDBJ databases">
        <authorList>
            <person name="Kurt Z."/>
        </authorList>
    </citation>
    <scope>NUCLEOTIDE SEQUENCE</scope>
</reference>
<name>A0AA86TBV8_9EUKA</name>